<sequence length="108" mass="11899">MSSDTARNWTALQPVIFIGWRVGNHLGKTTSSSPNQDSNLDLPVLSSQAQHDYALANYATEAAVELNTTSALANYATEASFEKLPDQIMYPYAEPDDLQKHVFSSCLF</sequence>
<name>A0A7R8VF15_TIMDO</name>
<evidence type="ECO:0000313" key="1">
    <source>
        <dbReference type="EMBL" id="CAD7197287.1"/>
    </source>
</evidence>
<organism evidence="1">
    <name type="scientific">Timema douglasi</name>
    <name type="common">Walking stick</name>
    <dbReference type="NCBI Taxonomy" id="61478"/>
    <lineage>
        <taxon>Eukaryota</taxon>
        <taxon>Metazoa</taxon>
        <taxon>Ecdysozoa</taxon>
        <taxon>Arthropoda</taxon>
        <taxon>Hexapoda</taxon>
        <taxon>Insecta</taxon>
        <taxon>Pterygota</taxon>
        <taxon>Neoptera</taxon>
        <taxon>Polyneoptera</taxon>
        <taxon>Phasmatodea</taxon>
        <taxon>Timematodea</taxon>
        <taxon>Timematoidea</taxon>
        <taxon>Timematidae</taxon>
        <taxon>Timema</taxon>
    </lineage>
</organism>
<dbReference type="AlphaFoldDB" id="A0A7R8VF15"/>
<gene>
    <name evidence="1" type="ORF">TDIB3V08_LOCUS3597</name>
</gene>
<dbReference type="EMBL" id="OA565569">
    <property type="protein sequence ID" value="CAD7197287.1"/>
    <property type="molecule type" value="Genomic_DNA"/>
</dbReference>
<protein>
    <submittedName>
        <fullName evidence="1">Uncharacterized protein</fullName>
    </submittedName>
</protein>
<accession>A0A7R8VF15</accession>
<reference evidence="1" key="1">
    <citation type="submission" date="2020-11" db="EMBL/GenBank/DDBJ databases">
        <authorList>
            <person name="Tran Van P."/>
        </authorList>
    </citation>
    <scope>NUCLEOTIDE SEQUENCE</scope>
</reference>
<proteinExistence type="predicted"/>